<dbReference type="NCBIfam" id="NF008070">
    <property type="entry name" value="PRK10807.1"/>
    <property type="match status" value="1"/>
</dbReference>
<dbReference type="RefSeq" id="WP_341566675.1">
    <property type="nucleotide sequence ID" value="NZ_JBAKAR010000003.1"/>
</dbReference>
<dbReference type="InterPro" id="IPR003399">
    <property type="entry name" value="Mce/MlaD"/>
</dbReference>
<keyword evidence="4 7" id="KW-0812">Transmembrane</keyword>
<sequence length="547" mass="60327">MSELEENSQSVRKVRFNSIWLVPLLALIVAGWMLYQNWSSEGPEITLIASNAEGLEAGKTKIKARNVDIGTVTRIRLSSDYNTAIISVRMNKDTDNMLHQDAKFWVVKPRVGKEGISGLGTLLSGAYIDMEPGSNGDIKSQFHVLEQAPLSTTEDKGVRVILDSTDNSKLDVGTAVHFRGYDVGYIEKVGFDAKAGAITYQVFIKAPYDALVNRAVEFWITPGIALKSSAQGVEVRVDSLETLLSGGISFGLVHHQRTGKAVEDLAKFHLYKSKEAAQNQYFNQFIEYVFLFNSDISGLAAGAPVEFRGIRIGTVKQVPFTGLSMLALTSLKQSAIPVLARIEPQRLNNGDKDLTLQEWEALLQDRIDSGFRATLKTRNFLTGAKAINIDYYPNAKSEKPQKVAGIDVFPVTNTGFSSIEKKVTEILDKLAKAPVNESLQSIKNTMSNANDTLASMKDVSVQVDQLINQPGIQKLPKEVMTTLNQVSRILEAYQTNGEIGLPIKDNLTALEKSLNELQPLLRQLRNNPNTLIFDKKSQPDIQPKAAQ</sequence>
<dbReference type="InterPro" id="IPR051800">
    <property type="entry name" value="PqiA-PqiB_transport"/>
</dbReference>
<organism evidence="9 10">
    <name type="scientific">Marinomonas arenicola</name>
    <dbReference type="NCBI Taxonomy" id="569601"/>
    <lineage>
        <taxon>Bacteria</taxon>
        <taxon>Pseudomonadati</taxon>
        <taxon>Pseudomonadota</taxon>
        <taxon>Gammaproteobacteria</taxon>
        <taxon>Oceanospirillales</taxon>
        <taxon>Oceanospirillaceae</taxon>
        <taxon>Marinomonas</taxon>
    </lineage>
</organism>
<feature type="domain" description="Mce/MlaD" evidence="8">
    <location>
        <begin position="42"/>
        <end position="133"/>
    </location>
</feature>
<evidence type="ECO:0000313" key="10">
    <source>
        <dbReference type="Proteomes" id="UP001379949"/>
    </source>
</evidence>
<evidence type="ECO:0000259" key="8">
    <source>
        <dbReference type="Pfam" id="PF02470"/>
    </source>
</evidence>
<evidence type="ECO:0000256" key="3">
    <source>
        <dbReference type="ARBA" id="ARBA00022519"/>
    </source>
</evidence>
<gene>
    <name evidence="9" type="primary">pqiB</name>
    <name evidence="9" type="ORF">V6242_06080</name>
</gene>
<dbReference type="EMBL" id="JBAKAR010000003">
    <property type="protein sequence ID" value="MEL0612706.1"/>
    <property type="molecule type" value="Genomic_DNA"/>
</dbReference>
<feature type="domain" description="Mce/MlaD" evidence="8">
    <location>
        <begin position="294"/>
        <end position="390"/>
    </location>
</feature>
<comment type="caution">
    <text evidence="9">The sequence shown here is derived from an EMBL/GenBank/DDBJ whole genome shotgun (WGS) entry which is preliminary data.</text>
</comment>
<dbReference type="Proteomes" id="UP001379949">
    <property type="component" value="Unassembled WGS sequence"/>
</dbReference>
<keyword evidence="2" id="KW-1003">Cell membrane</keyword>
<evidence type="ECO:0000256" key="5">
    <source>
        <dbReference type="ARBA" id="ARBA00022989"/>
    </source>
</evidence>
<dbReference type="PANTHER" id="PTHR30462:SF2">
    <property type="entry name" value="INTERMEMBRANE TRANSPORT PROTEIN PQIB"/>
    <property type="match status" value="1"/>
</dbReference>
<keyword evidence="3" id="KW-0997">Cell inner membrane</keyword>
<feature type="domain" description="Mce/MlaD" evidence="8">
    <location>
        <begin position="157"/>
        <end position="217"/>
    </location>
</feature>
<dbReference type="Pfam" id="PF02470">
    <property type="entry name" value="MlaD"/>
    <property type="match status" value="3"/>
</dbReference>
<evidence type="ECO:0000256" key="4">
    <source>
        <dbReference type="ARBA" id="ARBA00022692"/>
    </source>
</evidence>
<feature type="transmembrane region" description="Helical" evidence="7">
    <location>
        <begin position="16"/>
        <end position="35"/>
    </location>
</feature>
<proteinExistence type="predicted"/>
<comment type="subcellular location">
    <subcellularLocation>
        <location evidence="1">Cell inner membrane</location>
    </subcellularLocation>
</comment>
<protein>
    <submittedName>
        <fullName evidence="9">Intermembrane transport protein PqiB</fullName>
    </submittedName>
</protein>
<reference evidence="9 10" key="1">
    <citation type="submission" date="2024-02" db="EMBL/GenBank/DDBJ databases">
        <title>Bacteria isolated from the canopy kelp, Nereocystis luetkeana.</title>
        <authorList>
            <person name="Pfister C.A."/>
            <person name="Younker I.T."/>
            <person name="Light S.H."/>
        </authorList>
    </citation>
    <scope>NUCLEOTIDE SEQUENCE [LARGE SCALE GENOMIC DNA]</scope>
    <source>
        <strain evidence="9 10">TI.4.07</strain>
    </source>
</reference>
<keyword evidence="10" id="KW-1185">Reference proteome</keyword>
<keyword evidence="6 7" id="KW-0472">Membrane</keyword>
<evidence type="ECO:0000256" key="7">
    <source>
        <dbReference type="SAM" id="Phobius"/>
    </source>
</evidence>
<evidence type="ECO:0000256" key="6">
    <source>
        <dbReference type="ARBA" id="ARBA00023136"/>
    </source>
</evidence>
<accession>A0ABU9G2L8</accession>
<dbReference type="PANTHER" id="PTHR30462">
    <property type="entry name" value="INTERMEMBRANE TRANSPORT PROTEIN PQIB-RELATED"/>
    <property type="match status" value="1"/>
</dbReference>
<evidence type="ECO:0000256" key="2">
    <source>
        <dbReference type="ARBA" id="ARBA00022475"/>
    </source>
</evidence>
<evidence type="ECO:0000256" key="1">
    <source>
        <dbReference type="ARBA" id="ARBA00004533"/>
    </source>
</evidence>
<keyword evidence="5 7" id="KW-1133">Transmembrane helix</keyword>
<name>A0ABU9G2L8_9GAMM</name>
<evidence type="ECO:0000313" key="9">
    <source>
        <dbReference type="EMBL" id="MEL0612706.1"/>
    </source>
</evidence>